<dbReference type="PIRSF" id="PIRSF006305">
    <property type="entry name" value="Maf"/>
    <property type="match status" value="1"/>
</dbReference>
<dbReference type="Pfam" id="PF02545">
    <property type="entry name" value="Maf"/>
    <property type="match status" value="1"/>
</dbReference>
<proteinExistence type="inferred from homology"/>
<organism evidence="3 4">
    <name type="scientific">Maudiozyma humilis</name>
    <name type="common">Sour dough yeast</name>
    <name type="synonym">Kazachstania humilis</name>
    <dbReference type="NCBI Taxonomy" id="51915"/>
    <lineage>
        <taxon>Eukaryota</taxon>
        <taxon>Fungi</taxon>
        <taxon>Dikarya</taxon>
        <taxon>Ascomycota</taxon>
        <taxon>Saccharomycotina</taxon>
        <taxon>Saccharomycetes</taxon>
        <taxon>Saccharomycetales</taxon>
        <taxon>Saccharomycetaceae</taxon>
        <taxon>Maudiozyma</taxon>
    </lineage>
</organism>
<dbReference type="SUPFAM" id="SSF52972">
    <property type="entry name" value="ITPase-like"/>
    <property type="match status" value="1"/>
</dbReference>
<gene>
    <name evidence="3" type="ORF">DAKH74_010770</name>
</gene>
<dbReference type="EMBL" id="BTGD01000003">
    <property type="protein sequence ID" value="GMM54461.1"/>
    <property type="molecule type" value="Genomic_DNA"/>
</dbReference>
<dbReference type="CDD" id="cd00555">
    <property type="entry name" value="Maf"/>
    <property type="match status" value="1"/>
</dbReference>
<keyword evidence="4" id="KW-1185">Reference proteome</keyword>
<evidence type="ECO:0000256" key="2">
    <source>
        <dbReference type="ARBA" id="ARBA00022801"/>
    </source>
</evidence>
<evidence type="ECO:0000313" key="4">
    <source>
        <dbReference type="Proteomes" id="UP001377567"/>
    </source>
</evidence>
<keyword evidence="2" id="KW-0378">Hydrolase</keyword>
<dbReference type="Proteomes" id="UP001377567">
    <property type="component" value="Unassembled WGS sequence"/>
</dbReference>
<sequence>MTDIIDFITSRYKIVLASSSPRRYEIMHDTMGFSKVELMTPQFEENLDKETYADKPEQYAVATSLHKAHDIVAQLQHENQKSTEPRIVVCADTIVIGPNNTIYEKPGTPEKQLKDLVYFCFGTDEPVRVVTAVTLVKWNGKHEGYSLHQFHETSKVHFDREIPEAVVEAYVESKDGLQVAGGFKVQGASGVLISSIEGDFFNIVGLPLNKTFKAILEQAS</sequence>
<evidence type="ECO:0000313" key="3">
    <source>
        <dbReference type="EMBL" id="GMM54461.1"/>
    </source>
</evidence>
<name>A0AAV5RUY7_MAUHU</name>
<dbReference type="InterPro" id="IPR003697">
    <property type="entry name" value="Maf-like"/>
</dbReference>
<comment type="caution">
    <text evidence="3">The sequence shown here is derived from an EMBL/GenBank/DDBJ whole genome shotgun (WGS) entry which is preliminary data.</text>
</comment>
<dbReference type="GO" id="GO:0047429">
    <property type="term" value="F:nucleoside triphosphate diphosphatase activity"/>
    <property type="evidence" value="ECO:0007669"/>
    <property type="project" value="InterPro"/>
</dbReference>
<dbReference type="HAMAP" id="MF_00528">
    <property type="entry name" value="Maf"/>
    <property type="match status" value="1"/>
</dbReference>
<protein>
    <submittedName>
        <fullName evidence="3">Nucleotide diphosphatase</fullName>
    </submittedName>
</protein>
<dbReference type="NCBIfam" id="TIGR00172">
    <property type="entry name" value="maf"/>
    <property type="match status" value="1"/>
</dbReference>
<dbReference type="PANTHER" id="PTHR43213">
    <property type="entry name" value="BIFUNCTIONAL DTTP/UTP PYROPHOSPHATASE/METHYLTRANSFERASE PROTEIN-RELATED"/>
    <property type="match status" value="1"/>
</dbReference>
<comment type="cofactor">
    <cofactor evidence="1">
        <name>a divalent metal cation</name>
        <dbReference type="ChEBI" id="CHEBI:60240"/>
    </cofactor>
</comment>
<dbReference type="AlphaFoldDB" id="A0AAV5RUY7"/>
<dbReference type="PANTHER" id="PTHR43213:SF5">
    <property type="entry name" value="BIFUNCTIONAL DTTP_UTP PYROPHOSPHATASE_METHYLTRANSFERASE PROTEIN-RELATED"/>
    <property type="match status" value="1"/>
</dbReference>
<dbReference type="Gene3D" id="3.90.950.10">
    <property type="match status" value="1"/>
</dbReference>
<accession>A0AAV5RUY7</accession>
<dbReference type="InterPro" id="IPR029001">
    <property type="entry name" value="ITPase-like_fam"/>
</dbReference>
<evidence type="ECO:0000256" key="1">
    <source>
        <dbReference type="ARBA" id="ARBA00001968"/>
    </source>
</evidence>
<reference evidence="3 4" key="1">
    <citation type="journal article" date="2023" name="Elife">
        <title>Identification of key yeast species and microbe-microbe interactions impacting larval growth of Drosophila in the wild.</title>
        <authorList>
            <person name="Mure A."/>
            <person name="Sugiura Y."/>
            <person name="Maeda R."/>
            <person name="Honda K."/>
            <person name="Sakurai N."/>
            <person name="Takahashi Y."/>
            <person name="Watada M."/>
            <person name="Katoh T."/>
            <person name="Gotoh A."/>
            <person name="Gotoh Y."/>
            <person name="Taniguchi I."/>
            <person name="Nakamura K."/>
            <person name="Hayashi T."/>
            <person name="Katayama T."/>
            <person name="Uemura T."/>
            <person name="Hattori Y."/>
        </authorList>
    </citation>
    <scope>NUCLEOTIDE SEQUENCE [LARGE SCALE GENOMIC DNA]</scope>
    <source>
        <strain evidence="3 4">KH-74</strain>
    </source>
</reference>